<dbReference type="Proteomes" id="UP000244248">
    <property type="component" value="Unassembled WGS sequence"/>
</dbReference>
<protein>
    <submittedName>
        <fullName evidence="5">Efflux transporter periplasmic adaptor subunit</fullName>
    </submittedName>
</protein>
<evidence type="ECO:0000256" key="1">
    <source>
        <dbReference type="ARBA" id="ARBA00009477"/>
    </source>
</evidence>
<dbReference type="NCBIfam" id="TIGR01730">
    <property type="entry name" value="RND_mfp"/>
    <property type="match status" value="1"/>
</dbReference>
<dbReference type="PANTHER" id="PTHR30469">
    <property type="entry name" value="MULTIDRUG RESISTANCE PROTEIN MDTA"/>
    <property type="match status" value="1"/>
</dbReference>
<feature type="compositionally biased region" description="Low complexity" evidence="2">
    <location>
        <begin position="328"/>
        <end position="338"/>
    </location>
</feature>
<dbReference type="InterPro" id="IPR058792">
    <property type="entry name" value="Beta-barrel_RND_2"/>
</dbReference>
<dbReference type="RefSeq" id="WP_107940354.1">
    <property type="nucleotide sequence ID" value="NZ_QANS01000003.1"/>
</dbReference>
<dbReference type="Gene3D" id="2.40.50.100">
    <property type="match status" value="1"/>
</dbReference>
<evidence type="ECO:0000313" key="6">
    <source>
        <dbReference type="Proteomes" id="UP000244248"/>
    </source>
</evidence>
<reference evidence="5 6" key="1">
    <citation type="submission" date="2018-04" db="EMBL/GenBank/DDBJ databases">
        <title>Novel species isolated from glacier.</title>
        <authorList>
            <person name="Liu Q."/>
            <person name="Xin Y.-H."/>
        </authorList>
    </citation>
    <scope>NUCLEOTIDE SEQUENCE [LARGE SCALE GENOMIC DNA]</scope>
    <source>
        <strain evidence="5 6">GT1R17</strain>
    </source>
</reference>
<dbReference type="SUPFAM" id="SSF111369">
    <property type="entry name" value="HlyD-like secretion proteins"/>
    <property type="match status" value="1"/>
</dbReference>
<sequence>MTTSNNKRSSMKPWAVMLLLVLALILIIGGIWGFNTYKMIQGFKAMGVPKQTISTTQAAEQEWQPQVHAVGTLRAVRGADISAEVAGVVESVPFTSGSSIKQGEPLLSLRSGDDLARLNSLKANADLAEGNYTRDQALLEAQAISQAQLDNTAAILKSAKAQVAEQQALLNKKNITAPFAGTLGVRNVDVGQYLQPGTKIVTLQTLDPIFVDFFVPQQSLSQIAPGQKVDASSDTFPGLKFEGEISAIDAKVDADTRNVQVRATIKNPQHKLLPGMYANVNIDAGNGAKYLTVPLNSVTFNPYGETVFVLTTAEQYKAEHDAKAKAEGTAPTPDAAGGPPQPEGKQLVSKQVFVSVGPTRGDQVAILKGLKVGDVVVTSGQLKLQNGTAVEINNKVQPLNNANPTTVDE</sequence>
<evidence type="ECO:0000256" key="2">
    <source>
        <dbReference type="SAM" id="MobiDB-lite"/>
    </source>
</evidence>
<comment type="similarity">
    <text evidence="1">Belongs to the membrane fusion protein (MFP) (TC 8.A.1) family.</text>
</comment>
<dbReference type="Gene3D" id="2.40.420.20">
    <property type="match status" value="1"/>
</dbReference>
<feature type="domain" description="CzcB-like barrel-sandwich hybrid" evidence="4">
    <location>
        <begin position="79"/>
        <end position="203"/>
    </location>
</feature>
<dbReference type="FunFam" id="2.40.30.170:FF:000010">
    <property type="entry name" value="Efflux RND transporter periplasmic adaptor subunit"/>
    <property type="match status" value="1"/>
</dbReference>
<feature type="domain" description="CusB-like beta-barrel" evidence="3">
    <location>
        <begin position="211"/>
        <end position="284"/>
    </location>
</feature>
<dbReference type="EMBL" id="QANS01000003">
    <property type="protein sequence ID" value="PTU31803.1"/>
    <property type="molecule type" value="Genomic_DNA"/>
</dbReference>
<dbReference type="InterPro" id="IPR058647">
    <property type="entry name" value="BSH_CzcB-like"/>
</dbReference>
<evidence type="ECO:0000313" key="5">
    <source>
        <dbReference type="EMBL" id="PTU31803.1"/>
    </source>
</evidence>
<name>A0A2T5MGV3_9GAMM</name>
<dbReference type="Gene3D" id="1.10.287.470">
    <property type="entry name" value="Helix hairpin bin"/>
    <property type="match status" value="1"/>
</dbReference>
<dbReference type="OrthoDB" id="9806939at2"/>
<evidence type="ECO:0000259" key="4">
    <source>
        <dbReference type="Pfam" id="PF25973"/>
    </source>
</evidence>
<keyword evidence="6" id="KW-1185">Reference proteome</keyword>
<dbReference type="Pfam" id="PF25973">
    <property type="entry name" value="BSH_CzcB"/>
    <property type="match status" value="1"/>
</dbReference>
<accession>A0A2T5MGV3</accession>
<proteinExistence type="inferred from homology"/>
<dbReference type="GO" id="GO:0015562">
    <property type="term" value="F:efflux transmembrane transporter activity"/>
    <property type="evidence" value="ECO:0007669"/>
    <property type="project" value="TreeGrafter"/>
</dbReference>
<gene>
    <name evidence="5" type="ORF">CJD38_09465</name>
</gene>
<dbReference type="Pfam" id="PF25954">
    <property type="entry name" value="Beta-barrel_RND_2"/>
    <property type="match status" value="1"/>
</dbReference>
<dbReference type="AlphaFoldDB" id="A0A2T5MGV3"/>
<organism evidence="5 6">
    <name type="scientific">Stenotrophobium rhamnosiphilum</name>
    <dbReference type="NCBI Taxonomy" id="2029166"/>
    <lineage>
        <taxon>Bacteria</taxon>
        <taxon>Pseudomonadati</taxon>
        <taxon>Pseudomonadota</taxon>
        <taxon>Gammaproteobacteria</taxon>
        <taxon>Nevskiales</taxon>
        <taxon>Nevskiaceae</taxon>
        <taxon>Stenotrophobium</taxon>
    </lineage>
</organism>
<comment type="caution">
    <text evidence="5">The sequence shown here is derived from an EMBL/GenBank/DDBJ whole genome shotgun (WGS) entry which is preliminary data.</text>
</comment>
<evidence type="ECO:0000259" key="3">
    <source>
        <dbReference type="Pfam" id="PF25954"/>
    </source>
</evidence>
<dbReference type="Gene3D" id="2.40.30.170">
    <property type="match status" value="1"/>
</dbReference>
<dbReference type="PANTHER" id="PTHR30469:SF11">
    <property type="entry name" value="BLL4320 PROTEIN"/>
    <property type="match status" value="1"/>
</dbReference>
<feature type="region of interest" description="Disordered" evidence="2">
    <location>
        <begin position="320"/>
        <end position="345"/>
    </location>
</feature>
<dbReference type="InterPro" id="IPR006143">
    <property type="entry name" value="RND_pump_MFP"/>
</dbReference>
<dbReference type="GO" id="GO:1990281">
    <property type="term" value="C:efflux pump complex"/>
    <property type="evidence" value="ECO:0007669"/>
    <property type="project" value="TreeGrafter"/>
</dbReference>